<keyword evidence="3" id="KW-0540">Nuclease</keyword>
<proteinExistence type="predicted"/>
<name>A0A9E5JKP4_9MICO</name>
<organism evidence="3 4">
    <name type="scientific">Microcella pacifica</name>
    <dbReference type="NCBI Taxonomy" id="2591847"/>
    <lineage>
        <taxon>Bacteria</taxon>
        <taxon>Bacillati</taxon>
        <taxon>Actinomycetota</taxon>
        <taxon>Actinomycetes</taxon>
        <taxon>Micrococcales</taxon>
        <taxon>Microbacteriaceae</taxon>
        <taxon>Microcella</taxon>
    </lineage>
</organism>
<comment type="caution">
    <text evidence="3">The sequence shown here is derived from an EMBL/GenBank/DDBJ whole genome shotgun (WGS) entry which is preliminary data.</text>
</comment>
<evidence type="ECO:0000313" key="4">
    <source>
        <dbReference type="Proteomes" id="UP000818266"/>
    </source>
</evidence>
<dbReference type="Gene3D" id="1.10.30.50">
    <property type="match status" value="1"/>
</dbReference>
<keyword evidence="3" id="KW-0378">Hydrolase</keyword>
<accession>A0A9E5JKP4</accession>
<dbReference type="RefSeq" id="WP_152582984.1">
    <property type="nucleotide sequence ID" value="NZ_VIKT02000004.1"/>
</dbReference>
<dbReference type="GO" id="GO:0004519">
    <property type="term" value="F:endonuclease activity"/>
    <property type="evidence" value="ECO:0007669"/>
    <property type="project" value="UniProtKB-KW"/>
</dbReference>
<dbReference type="CDD" id="cd00085">
    <property type="entry name" value="HNHc"/>
    <property type="match status" value="1"/>
</dbReference>
<evidence type="ECO:0000259" key="2">
    <source>
        <dbReference type="Pfam" id="PF01844"/>
    </source>
</evidence>
<dbReference type="GO" id="GO:0008270">
    <property type="term" value="F:zinc ion binding"/>
    <property type="evidence" value="ECO:0007669"/>
    <property type="project" value="InterPro"/>
</dbReference>
<evidence type="ECO:0000313" key="3">
    <source>
        <dbReference type="EMBL" id="NHF62245.1"/>
    </source>
</evidence>
<feature type="region of interest" description="Disordered" evidence="1">
    <location>
        <begin position="80"/>
        <end position="99"/>
    </location>
</feature>
<feature type="domain" description="HNH" evidence="2">
    <location>
        <begin position="55"/>
        <end position="86"/>
    </location>
</feature>
<protein>
    <submittedName>
        <fullName evidence="3">HNH endonuclease</fullName>
    </submittedName>
</protein>
<evidence type="ECO:0000256" key="1">
    <source>
        <dbReference type="SAM" id="MobiDB-lite"/>
    </source>
</evidence>
<dbReference type="AlphaFoldDB" id="A0A9E5JKP4"/>
<sequence length="99" mass="11448">MPNRHNGPDREPSGRERQRLLAIVCYPGATCWLCRGEKGPIQWGLRKAHPLGPSMDHVIPRSHGGYWELENLRPAHYGCNSSRGNREPPRYARVRSRHW</sequence>
<keyword evidence="4" id="KW-1185">Reference proteome</keyword>
<gene>
    <name evidence="3" type="ORF">FK219_003145</name>
</gene>
<dbReference type="Proteomes" id="UP000818266">
    <property type="component" value="Unassembled WGS sequence"/>
</dbReference>
<reference evidence="3 4" key="1">
    <citation type="submission" date="2020-03" db="EMBL/GenBank/DDBJ databases">
        <title>Chryseoglobus sp. isolated from a deep-sea seamount.</title>
        <authorList>
            <person name="Zhang D.-C."/>
        </authorList>
    </citation>
    <scope>NUCLEOTIDE SEQUENCE [LARGE SCALE GENOMIC DNA]</scope>
    <source>
        <strain evidence="3 4">KN1116</strain>
    </source>
</reference>
<dbReference type="Pfam" id="PF01844">
    <property type="entry name" value="HNH"/>
    <property type="match status" value="1"/>
</dbReference>
<keyword evidence="3" id="KW-0255">Endonuclease</keyword>
<dbReference type="GO" id="GO:0003676">
    <property type="term" value="F:nucleic acid binding"/>
    <property type="evidence" value="ECO:0007669"/>
    <property type="project" value="InterPro"/>
</dbReference>
<dbReference type="EMBL" id="VIKT02000004">
    <property type="protein sequence ID" value="NHF62245.1"/>
    <property type="molecule type" value="Genomic_DNA"/>
</dbReference>
<dbReference type="InterPro" id="IPR002711">
    <property type="entry name" value="HNH"/>
</dbReference>
<dbReference type="OrthoDB" id="4461979at2"/>
<dbReference type="InterPro" id="IPR003615">
    <property type="entry name" value="HNH_nuc"/>
</dbReference>